<keyword evidence="3" id="KW-0472">Membrane</keyword>
<protein>
    <recommendedName>
        <fullName evidence="6">Prepilin-type N-terminal cleavage/methylation domain-containing protein</fullName>
    </recommendedName>
</protein>
<evidence type="ECO:0000313" key="5">
    <source>
        <dbReference type="Proteomes" id="UP000244016"/>
    </source>
</evidence>
<accession>A0A2T5GAN7</accession>
<dbReference type="Pfam" id="PF07963">
    <property type="entry name" value="N_methyl"/>
    <property type="match status" value="1"/>
</dbReference>
<dbReference type="InterPro" id="IPR012902">
    <property type="entry name" value="N_methyl_site"/>
</dbReference>
<keyword evidence="3" id="KW-1133">Transmembrane helix</keyword>
<reference evidence="4 5" key="1">
    <citation type="submission" date="2017-08" db="EMBL/GenBank/DDBJ databases">
        <title>Burning lignite coal seam in the remote Altai Mountains harbors a hydrogen-driven thermophilic microbial community.</title>
        <authorList>
            <person name="Kadnikov V.V."/>
            <person name="Mardanov A.V."/>
            <person name="Ivasenko D."/>
            <person name="Beletsky A.V."/>
            <person name="Karnachuk O.V."/>
            <person name="Ravin N.V."/>
        </authorList>
    </citation>
    <scope>NUCLEOTIDE SEQUENCE [LARGE SCALE GENOMIC DNA]</scope>
    <source>
        <strain evidence="4">AL31</strain>
    </source>
</reference>
<evidence type="ECO:0000256" key="1">
    <source>
        <dbReference type="ARBA" id="ARBA00004241"/>
    </source>
</evidence>
<name>A0A2T5GAN7_9BACL</name>
<keyword evidence="2" id="KW-0178">Competence</keyword>
<evidence type="ECO:0000256" key="2">
    <source>
        <dbReference type="ARBA" id="ARBA00023287"/>
    </source>
</evidence>
<dbReference type="EMBL" id="PEBW01000001">
    <property type="protein sequence ID" value="PTQ53241.1"/>
    <property type="molecule type" value="Genomic_DNA"/>
</dbReference>
<evidence type="ECO:0008006" key="6">
    <source>
        <dbReference type="Google" id="ProtNLM"/>
    </source>
</evidence>
<organism evidence="4 5">
    <name type="scientific">Brockia lithotrophica</name>
    <dbReference type="NCBI Taxonomy" id="933949"/>
    <lineage>
        <taxon>Bacteria</taxon>
        <taxon>Bacillati</taxon>
        <taxon>Bacillota</taxon>
        <taxon>Bacilli</taxon>
        <taxon>Bacillales</taxon>
        <taxon>Bacillales Family X. Incertae Sedis</taxon>
        <taxon>Brockia</taxon>
    </lineage>
</organism>
<feature type="transmembrane region" description="Helical" evidence="3">
    <location>
        <begin position="21"/>
        <end position="42"/>
    </location>
</feature>
<evidence type="ECO:0000313" key="4">
    <source>
        <dbReference type="EMBL" id="PTQ53241.1"/>
    </source>
</evidence>
<keyword evidence="3" id="KW-0812">Transmembrane</keyword>
<dbReference type="AlphaFoldDB" id="A0A2T5GAN7"/>
<evidence type="ECO:0000256" key="3">
    <source>
        <dbReference type="SAM" id="Phobius"/>
    </source>
</evidence>
<comment type="subcellular location">
    <subcellularLocation>
        <location evidence="1">Cell surface</location>
    </subcellularLocation>
</comment>
<comment type="caution">
    <text evidence="4">The sequence shown here is derived from an EMBL/GenBank/DDBJ whole genome shotgun (WGS) entry which is preliminary data.</text>
</comment>
<proteinExistence type="predicted"/>
<sequence>MRRNARPPHRRGRRPEDAGASLVELLAALAVGSLLLLGVYAITGLFTSAIGTQLAERSVDRQADAVVQFVERSVKDADQLSADGSEITATRKVVESETAPSKREVVTLTLEAGKVSRRCVLYDPNDTPLPCTSLKGDSVLEVPDLLDTSEVRVDLRALVFTLRFRVPGGEREFVRVVPLMR</sequence>
<dbReference type="Proteomes" id="UP000244016">
    <property type="component" value="Unassembled WGS sequence"/>
</dbReference>
<gene>
    <name evidence="4" type="ORF">BLITH_0321</name>
</gene>